<proteinExistence type="predicted"/>
<evidence type="ECO:0000259" key="2">
    <source>
        <dbReference type="PROSITE" id="PS51034"/>
    </source>
</evidence>
<keyword evidence="5" id="KW-1185">Reference proteome</keyword>
<dbReference type="InterPro" id="IPR042235">
    <property type="entry name" value="ZP-C_dom"/>
</dbReference>
<feature type="domain" description="NIDO" evidence="3">
    <location>
        <begin position="2027"/>
        <end position="2160"/>
    </location>
</feature>
<dbReference type="Gene3D" id="2.60.40.4100">
    <property type="entry name" value="Zona pellucida, ZP-C domain"/>
    <property type="match status" value="1"/>
</dbReference>
<feature type="domain" description="NIDO" evidence="3">
    <location>
        <begin position="4807"/>
        <end position="4942"/>
    </location>
</feature>
<feature type="domain" description="NIDO" evidence="3">
    <location>
        <begin position="992"/>
        <end position="1125"/>
    </location>
</feature>
<evidence type="ECO:0000313" key="5">
    <source>
        <dbReference type="Proteomes" id="UP001558613"/>
    </source>
</evidence>
<dbReference type="Proteomes" id="UP001558613">
    <property type="component" value="Unassembled WGS sequence"/>
</dbReference>
<evidence type="ECO:0000259" key="3">
    <source>
        <dbReference type="PROSITE" id="PS51220"/>
    </source>
</evidence>
<protein>
    <recommendedName>
        <fullName evidence="6">Nidogen and EGF-like domain-containing</fullName>
    </recommendedName>
</protein>
<dbReference type="SMART" id="SM00539">
    <property type="entry name" value="NIDO"/>
    <property type="match status" value="24"/>
</dbReference>
<dbReference type="InterPro" id="IPR001507">
    <property type="entry name" value="ZP_dom"/>
</dbReference>
<feature type="domain" description="NIDO" evidence="3">
    <location>
        <begin position="785"/>
        <end position="918"/>
    </location>
</feature>
<dbReference type="InterPro" id="IPR055356">
    <property type="entry name" value="ZP-N"/>
</dbReference>
<accession>A0ABR3L9K2</accession>
<gene>
    <name evidence="4" type="ORF">QQF64_020538</name>
</gene>
<dbReference type="PROSITE" id="PS51220">
    <property type="entry name" value="NIDO"/>
    <property type="match status" value="23"/>
</dbReference>
<feature type="domain" description="NIDO" evidence="3">
    <location>
        <begin position="3237"/>
        <end position="3370"/>
    </location>
</feature>
<dbReference type="InterPro" id="IPR052749">
    <property type="entry name" value="Alpha-tectorin"/>
</dbReference>
<dbReference type="PANTHER" id="PTHR46160:SF9">
    <property type="entry name" value="PROTEIN PRY2-RELATED"/>
    <property type="match status" value="1"/>
</dbReference>
<evidence type="ECO:0000313" key="4">
    <source>
        <dbReference type="EMBL" id="KAL1249533.1"/>
    </source>
</evidence>
<feature type="domain" description="NIDO" evidence="3">
    <location>
        <begin position="164"/>
        <end position="297"/>
    </location>
</feature>
<dbReference type="EMBL" id="JAYMGO010000023">
    <property type="protein sequence ID" value="KAL1249533.1"/>
    <property type="molecule type" value="Genomic_DNA"/>
</dbReference>
<feature type="domain" description="NIDO" evidence="3">
    <location>
        <begin position="2441"/>
        <end position="2574"/>
    </location>
</feature>
<evidence type="ECO:0000256" key="1">
    <source>
        <dbReference type="ARBA" id="ARBA00023157"/>
    </source>
</evidence>
<feature type="domain" description="NIDO" evidence="3">
    <location>
        <begin position="1199"/>
        <end position="1332"/>
    </location>
</feature>
<feature type="domain" description="NIDO" evidence="3">
    <location>
        <begin position="578"/>
        <end position="711"/>
    </location>
</feature>
<dbReference type="InterPro" id="IPR003886">
    <property type="entry name" value="NIDO_dom"/>
</dbReference>
<feature type="domain" description="NIDO" evidence="3">
    <location>
        <begin position="1820"/>
        <end position="1953"/>
    </location>
</feature>
<reference evidence="4 5" key="1">
    <citation type="submission" date="2023-09" db="EMBL/GenBank/DDBJ databases">
        <authorList>
            <person name="Wang M."/>
        </authorList>
    </citation>
    <scope>NUCLEOTIDE SEQUENCE [LARGE SCALE GENOMIC DNA]</scope>
    <source>
        <strain evidence="4">GT-2023</strain>
        <tissue evidence="4">Liver</tissue>
    </source>
</reference>
<feature type="domain" description="NIDO" evidence="3">
    <location>
        <begin position="3651"/>
        <end position="3784"/>
    </location>
</feature>
<dbReference type="SMART" id="SM00241">
    <property type="entry name" value="ZP"/>
    <property type="match status" value="1"/>
</dbReference>
<feature type="domain" description="NIDO" evidence="3">
    <location>
        <begin position="2648"/>
        <end position="2781"/>
    </location>
</feature>
<organism evidence="4 5">
    <name type="scientific">Cirrhinus molitorella</name>
    <name type="common">mud carp</name>
    <dbReference type="NCBI Taxonomy" id="172907"/>
    <lineage>
        <taxon>Eukaryota</taxon>
        <taxon>Metazoa</taxon>
        <taxon>Chordata</taxon>
        <taxon>Craniata</taxon>
        <taxon>Vertebrata</taxon>
        <taxon>Euteleostomi</taxon>
        <taxon>Actinopterygii</taxon>
        <taxon>Neopterygii</taxon>
        <taxon>Teleostei</taxon>
        <taxon>Ostariophysi</taxon>
        <taxon>Cypriniformes</taxon>
        <taxon>Cyprinidae</taxon>
        <taxon>Labeoninae</taxon>
        <taxon>Labeonini</taxon>
        <taxon>Cirrhinus</taxon>
    </lineage>
</organism>
<keyword evidence="1" id="KW-1015">Disulfide bond</keyword>
<feature type="domain" description="NIDO" evidence="3">
    <location>
        <begin position="4065"/>
        <end position="4198"/>
    </location>
</feature>
<name>A0ABR3L9K2_9TELE</name>
<feature type="domain" description="NIDO" evidence="3">
    <location>
        <begin position="3858"/>
        <end position="3991"/>
    </location>
</feature>
<feature type="domain" description="NIDO" evidence="3">
    <location>
        <begin position="2234"/>
        <end position="2367"/>
    </location>
</feature>
<feature type="domain" description="NIDO" evidence="3">
    <location>
        <begin position="4600"/>
        <end position="4733"/>
    </location>
</feature>
<dbReference type="PROSITE" id="PS51034">
    <property type="entry name" value="ZP_2"/>
    <property type="match status" value="1"/>
</dbReference>
<feature type="domain" description="NIDO" evidence="3">
    <location>
        <begin position="1406"/>
        <end position="1539"/>
    </location>
</feature>
<comment type="caution">
    <text evidence="4">The sequence shown here is derived from an EMBL/GenBank/DDBJ whole genome shotgun (WGS) entry which is preliminary data.</text>
</comment>
<feature type="domain" description="NIDO" evidence="3">
    <location>
        <begin position="2855"/>
        <end position="2988"/>
    </location>
</feature>
<dbReference type="Pfam" id="PF00100">
    <property type="entry name" value="Zona_pellucida"/>
    <property type="match status" value="1"/>
</dbReference>
<dbReference type="InterPro" id="IPR055355">
    <property type="entry name" value="ZP-C"/>
</dbReference>
<dbReference type="Gene3D" id="2.60.40.3210">
    <property type="entry name" value="Zona pellucida, ZP-N domain"/>
    <property type="match status" value="1"/>
</dbReference>
<dbReference type="Pfam" id="PF06119">
    <property type="entry name" value="NIDO"/>
    <property type="match status" value="25"/>
</dbReference>
<dbReference type="PANTHER" id="PTHR46160">
    <property type="entry name" value="ALPHA-TECTORIN-RELATED"/>
    <property type="match status" value="1"/>
</dbReference>
<sequence>MSLAPSSFLPFGVGDTLNPILDDGTSQAISLQQPFKYFGSTYDQIFVNNNGHLTFTEPLYSYNPILKSNRDIIAPLWTDLDNRHGGTISYREDTSSALLAQVTAAVKEYFPDVTFAATSAFVATWDSVPYYNGGGVNNNGYLTFTEKLSAYNPYLDFARDIIAPLWTHLDNRHGGTVSYREDTSSAVLAQVTGAVKQYFPNIPFAAATAFVATWDSVPYYNGGGVVSFQVVLAYNVHRSFILIYYGDIAETGQPWQAGYNTVDSVNSFTIPGASVHGLSLSSNINATACWSFHVDGSPILPANFLPFGNGEIVTLRLDNGSSEAITLQQSFKFFGRTHNQTFVNNNGHLTFTERLSDYIPLLNSGKDIIAPLWTHLDNRRGGTVSCREDTSSALLAQVTAAVKQYFPNVTFAASSAFVATWDSVPYYNGGGVATFQVVLVSSVHRSFILLNYGHISETEQIWQAGYSTVDSVNSFTIPVTSAPQLSSSSNINVNGRCSFHVDGAPNLPTNFLPSGDEEIVNPPADDGSSGVIFLQQPFKYFGRTYNQIFVNNNGYLTFTEPLSAYNSSLDSARDIIAPLWTRLDNRHGGTVSYREDTSSAVLAQVTGAVKRYFPNIPFDATTAFVATWDSVPYHSGGGLASFQVVLAYNVHRSFILIYYGDIAETGQPWQAGYNTVDSVSSFTIPAASVPELSSSSNINVTACWSFHVDGSPFLPANFLPFGNGEIVTPRLENGSSGAITLQQPFKFFGRTHNQTFVNNDGHLTFTEPLSDFIPLLNSGRDIIAPLWTHLDNRRGGTISCREDTSSAALAQVTAAVQRYFPNVTFAATSAFVATWDSVPYYNGRGVATFQVVLVSSVHRSFILLNYGHISETEQIWQAGYSTVDSVNSFTIPVTSAPQLSSSSNINVNGRCSFHVDGAPNLPTNFLPSGDEEIVNPPADDGSSGVIFLQQPFKYFGRTYNQIFVNNNGYLTFTEPLSAYNSSLDSARDIIAPLWTRLDNRHGGTVSYREETSSAVLAQVTGAVKQYFPNIPFDATTAFVATWDSVPYHSGGGLASFQVVLAYNVHRSFILIYYGDIAETGQPWQAGYNTVDSVSSFTIPAASVPELSSSSNINVTACWSFHVDGSPFLPANFLPFGNGEIVTPRLENGSSGAITLQQPFKFFGRTHNQTFVNNDGHLTFTEPLSDFIPLLNSGRDIIAPLWTHLDNRRGGTISCREDTSSAVLAQVTAAVQRYFPNVTFAATSAFVATWDSVPYYNGRGVATFQVVLVSSVHRSFILLNYGHISETEQIWQAGYSTVDSVNSFTIPVTSAPQLSSSSNINVNGRCSFHVDGAPNLPTNFLPSGDEEIVNPPADDGSSGVIFLQQPFKYFGRTYNQIFVNNNGYLTFTEPLSAYNSSLDSARDIIAPLWTRLDNRHGGTVSYKEETSSAVLAQVTGAVKQYFPNIPFDATTAFVATWDSVPYHSGGGLASFQVVLAYNVHRSFILIYYGDIAETGQPWQAGYNTVDSVSSFTIPAASVPELSSSSNINVTACWSFHVDGSPFLPANFLPFGNGEIVTPRLENGSSGAITLQQPFKFFGRTHNQTFVNNDGHLTFTEPLSDFIPLLNSGRDIIAPLWTHLDNRRGGTISCREDTSSAVLAQVTAAVQRYFPNVTFAATSAFVATWDSVPYYNGRGVATFQVVLVSSVHRSFILLNYGHISETEQIWQAGYSTVDSVNSFTIPVTSAPQLSSSSNINVNGRCSFHVDGAPNLPTNFLPSGDEEIVNPPADDGSSGVIFLQQPFKYFGRTYNQIFVNNNGYLTFTEPLSAYNSSLDSARDIIAPLWTRLDNRHGGTVSYREDTSSAVLAQVTGAVKQYFPNIPFDATTAFVATWDSVPYHSGGGLASFQVVLAYNVHRSFILIYYGDIAETGQPWQAGYNTVDSVSSFTIPAASVPELSSSSNINVTACWSFHVDGSPFLPANFLPFGNGEIVTPRLENGSSGAITLQQPFKFFGRTHNQTFVNNDGHLTFTEPLSDFIPLLNSGRDIIAPLWTHLDNRRGGTISCREDTSSAVLAQVTAAVQRYFPNVTFAATSAFVATWDSVPYYNGRGVATFQVVLVSSVHRSFILLNYGHISETEQIWQAGYSTVDSVNSFTIPVTSAPQLSSSSNINVNGRCSFHVDGAPNLPTNFLPSGDEEIVNPPADDGSSGVIFLQQPFKYFGRTYNQIFVNNNGYLTFTEPLSAYNSSLDSARDIIAPLWTRLDNRHGGTVSYREETSSAVLAQVTGAVKQYFPNIPFDATTAFVATWDSVPYHSGGGLASFQVVLAYNVHRSFILIYYGDIAETGQPWQAGYNTVDSVSSFTIPAASVPELSSSSNINVTACWSFHVDGSPFLPANFLPFGNGEIVTPRLENGSSGAITLQQPFKFFGRTHNQTFVNNDGHLTFTEPLSDFIPLLNSGRDIIAPLWTHLDNRRGGTISCREDTSSAALAQVTAAVQRYFPNVTFAATSAFVATWDSVPYYNGRGVATFQVVLVSSVHRSFILLNYGHISETEQIWQAGYSTVDSVNSFTIPVTSAPQLSSSSNINVNGRCSFHVDGAPNLPTNFLPSGDEEIVNPPADDGSSGVIFLQQPFKYFGRTYNQIFVNNNGYLTFTEPLSAYNSSLDSARDIIAPLWTRLDNRHGGTVSYREDTSSAVLAQVTGAVKQYFPNIPFDATTAFVATWDSVPYHSGGGLASFQVVLAYNVHRSFILIYYGDIAETGQPWQAGYNTVDSVSSFTIPAASVPELSSSSNINVTACWSFHVDGSPFLPANFLPFGNGEIVTPRLENGSSGAITLQQPFKFFGRTHNQTFVNNDGHLTFTEPLSDFIPLLNSGRDIIAPLWTHLDNRRGGTISCREDTSSAALAQVTAAVQRYFPNVTFAATSAFVATWDSVPYYNGRGVATFQVVLVSSVHRSFILLNYGHISETEQIWQAGYSTVDSVNSFTIPVTSAPQLSSSSNINVNGRCSFHVDGAPNLPTNFLPSGDEEIVNPPADDGSSGVIFLQQPFKYFGRTYNQIFVNNNGYLTFTEPLSAYNSSLDSARDIIAPLWTRLDNRHGGTVSYREDTSSAVLAQVTGAVKQYFPNIPFDATTAFVATWDSVPYHSGGGAGYSTVDSVNSFTIPVTSAPQLSSSSNINVNGRCSFHVDGAPNLPTNFLPSGDEEIVNPPADDGSSGVIFLQQPFKYFGRTYNQIFVNNNGYLTFTEPLSAYNSSLDSARDIIAPLWTRLDNRHGGTVSYREDTSSAVLAQVTGAVKQYFPNIPFDATTAFVATWDSVPYHSGGGLASFQVVLAYNVHRSFILIYYGDIAETGQPWQAGYNTVDSVSSFTIPAASVPELSSSSNINVTACWSFHVDGSPFLPANFLPFGNGEIVTPRLENGSSGAITLQQPFKFFGRTHNQTFVNNDGHLTFTEPLSDFIPLLNSGRDIIAPLWTHLDNRRGGTISCREDTSSAALAQVTAAVQRYFPNVTFAATSAFVATWDSVPYYNGRGVATFQVVLVSSVHRSFILLNYGHISETEQIWQAGYSTVDSVNSFTIPVTSAPQLSSSSNINVNGRCSFHVDGAPNLPTNFLPSGDEEIVNPPADDGSSGVIFLQQPFKYFGRTYNQIFVNNNGYLTFTEPLSAYNSSLDSARDIIAPLWTRLDNRHGGTVSYREDTSSAVLAQVTGAVKQYFPNIPFDATTAFVATWDSVPYHSGGGLASFQVVLAYNVHRSFILIYYGDIAETGQPWQAGYNTVDSVSSFTIPAASVPELSSSSNINVTACWSFHVDGSPFLPANFLPFGNGEIVTPRLENGSSGAITLQQPFKFFGRTHNQTFVNNDGHLTFTEPLSDFIPLLNSGRDIIAPLWTHLDNRRGGTISCREDTSSAVLAQVTAAVQRYFPNVTFAATSAFVATWDSVPYYNGRGVATFQVVLVSSVHRSFILLNYGHISETEQIWQAGYSTVDSVNSFTIPVTSAPQLSSSSNINVNGRCSFHVDGAPNLPTNFLPSGDEEIVNPPADDGSSGVIFLQQPFKYFGRTYNQIFVNNNGYLTFTEPLSAYNSSLDSARDIIAPLWTRLDNRHGGTVSYREDTSSAVLAQVTGAVKQYFPNIPFDATTAFVATWDSVPYHSGGGLASFQVVLAYNVHRSFILIYYGDIAETGQPWQAGYSTVDSVNSFTIPVTSAPQLSSSSNINVNGRCSFHVDGAPNLPTNFLPSGDEEIVNPPADDGSSGVIFLQQPFKYFGRTYNQIFVNNNGYLTFTEPLSAYNSSLDSARDIIAPLWTRLDNRHGGTVSYREDTSSAVLAQVTGAVKQYFPNIPFDATTAFVATWDSVPYHSGGGLASFQVVLAYNVHRSFILIYYGDIAETGQPWQVNNDGHLTFTEPLSDFIPLLNSGRDIIAPLWTHLDNRRGGTISCREDTSSAVLAQVTAAVQRYFPNVTFAATSAFVATWDSVPYYNGRGVATFQVVLVSSVHRSFILLNYGHISETEQIWQAGYSTVDSVNSFTIPVTSAPQLSSSSNINVNGRCSFHVDGAPNLPTNFLPSGDEEIVNPPADDGSSGVIFLQQPFKYFGRTYNQIFVNNNGYLTFTEPLSAYNSSLDSARDIIAPLWTRLDNRHGGTVSYREDTSSAVLAQVTGAVKQYFPNIPFDATTAFVATWDSVPYHSGGGLASFQVVLAYNVHRSFILIYYGDIAETGQPWQAGYNTVDSVSSFTIPAASVPELSSSSNINVTACWSFHVDGSPFLPANFLPFGNGEIVTPRLENGSSGAITLQQPFKFFGRTHNQTFVNNNGYLTFTETLSTYILPLNSGQDIIAPFWTWLDNRVGGTISYRVDTSSAVLAQVTAAVQQYFPNLLLPFTATSVFVATWDSVSYTSGEGVVTFQVVLTSNGDHSFILFNYGILAETRQRWLTHYETVDFAHSYNCSLLTVSELSSNSNVNVNGRWVFHVYDVCDTLDCHGNEVCHFRDGYGCGCLEGERPNPETFDAMEFCAGSTGTISLSRCQLFESGFPPEILHLNDPNCKGISENGRVLFHFDNEGHVCGSTLSSNGTHFIYQNTIQSTFPTAVITRERWINISFSCAYPLIQTLSMPKEIHAEHSVLSIDLPSWGTYQIRMIPYHDAQFIIPYEGNVEVQVNQQMYVEVEVEGVDRSQIATVLDNCWATPVNDIDYQIRWNLIVRECPNPEDGTVEVLRNGIDTSSRFSFRMFTFTRASDQIFLHCQMHLCLVQNGRCAQSCNPGQRRRRRRYLDFHHSAAITMGLKRS</sequence>
<dbReference type="Pfam" id="PF23344">
    <property type="entry name" value="ZP-N"/>
    <property type="match status" value="1"/>
</dbReference>
<feature type="domain" description="ZP" evidence="2">
    <location>
        <begin position="4980"/>
        <end position="5229"/>
    </location>
</feature>
<feature type="domain" description="NIDO" evidence="3">
    <location>
        <begin position="371"/>
        <end position="504"/>
    </location>
</feature>
<feature type="domain" description="NIDO" evidence="3">
    <location>
        <begin position="4272"/>
        <end position="4401"/>
    </location>
</feature>
<feature type="domain" description="NIDO" evidence="3">
    <location>
        <begin position="1613"/>
        <end position="1746"/>
    </location>
</feature>
<evidence type="ECO:0008006" key="6">
    <source>
        <dbReference type="Google" id="ProtNLM"/>
    </source>
</evidence>
<feature type="domain" description="NIDO" evidence="3">
    <location>
        <begin position="3444"/>
        <end position="3577"/>
    </location>
</feature>
<feature type="domain" description="NIDO" evidence="3">
    <location>
        <begin position="4393"/>
        <end position="4526"/>
    </location>
</feature>